<proteinExistence type="predicted"/>
<gene>
    <name evidence="1" type="ORF">NLG97_g7995</name>
</gene>
<reference evidence="1" key="1">
    <citation type="submission" date="2022-07" db="EMBL/GenBank/DDBJ databases">
        <title>Genome Sequence of Lecanicillium saksenae.</title>
        <authorList>
            <person name="Buettner E."/>
        </authorList>
    </citation>
    <scope>NUCLEOTIDE SEQUENCE</scope>
    <source>
        <strain evidence="1">VT-O1</strain>
    </source>
</reference>
<sequence>MVLQYCPENIPEGFIFMEHLTNGDGPMQVRKLANLRRMRHVIITGEASSHSAYDIVTMRFMNQAGLMVDCGFLERYGTHGNGHLMFLETNSDNVATCVMRWIQTKAGHIDTPVAVVEPEVTILSHQTAKSPPEIINLDEEPKRSPKRARTDSIPALAEGSKPQLVDLTGYGQMTTTICANQNLHNHSEGDLALSFGCKRIPPGMMPPPPSRLPTTSTVKAKPPVRGRVKLECQDSPPQRLVSFTPKADSSGVPASIHFPDNATPQKKNGHLMATRQRESGNVQQEAAQDGSFTSYRFHYSSNYPQNQNIGQDMASSGQHSSNPPEATPRQMPLMLPEASPNNYGMQFNPYMGPMQIASTSSIPANQVPRSVPSFPLPADPLTGAPSFQQNDVFMSADPSSQLDDMPTDFEYDFSCFDGMTDGELKSFAESWDFTAAWQG</sequence>
<evidence type="ECO:0000313" key="2">
    <source>
        <dbReference type="Proteomes" id="UP001148737"/>
    </source>
</evidence>
<protein>
    <submittedName>
        <fullName evidence="1">Uncharacterized protein</fullName>
    </submittedName>
</protein>
<name>A0ACC1QMR9_9HYPO</name>
<dbReference type="EMBL" id="JANAKD010001321">
    <property type="protein sequence ID" value="KAJ3480746.1"/>
    <property type="molecule type" value="Genomic_DNA"/>
</dbReference>
<comment type="caution">
    <text evidence="1">The sequence shown here is derived from an EMBL/GenBank/DDBJ whole genome shotgun (WGS) entry which is preliminary data.</text>
</comment>
<evidence type="ECO:0000313" key="1">
    <source>
        <dbReference type="EMBL" id="KAJ3480746.1"/>
    </source>
</evidence>
<organism evidence="1 2">
    <name type="scientific">Lecanicillium saksenae</name>
    <dbReference type="NCBI Taxonomy" id="468837"/>
    <lineage>
        <taxon>Eukaryota</taxon>
        <taxon>Fungi</taxon>
        <taxon>Dikarya</taxon>
        <taxon>Ascomycota</taxon>
        <taxon>Pezizomycotina</taxon>
        <taxon>Sordariomycetes</taxon>
        <taxon>Hypocreomycetidae</taxon>
        <taxon>Hypocreales</taxon>
        <taxon>Cordycipitaceae</taxon>
        <taxon>Lecanicillium</taxon>
    </lineage>
</organism>
<dbReference type="Proteomes" id="UP001148737">
    <property type="component" value="Unassembled WGS sequence"/>
</dbReference>
<keyword evidence="2" id="KW-1185">Reference proteome</keyword>
<accession>A0ACC1QMR9</accession>